<dbReference type="STRING" id="993689.GCA_002077135_00026"/>
<comment type="caution">
    <text evidence="2">The sequence shown here is derived from an EMBL/GenBank/DDBJ whole genome shotgun (WGS) entry which is preliminary data.</text>
</comment>
<dbReference type="Pfam" id="PF07179">
    <property type="entry name" value="SseB"/>
    <property type="match status" value="1"/>
</dbReference>
<reference evidence="2 3" key="1">
    <citation type="submission" date="2017-02" db="EMBL/GenBank/DDBJ databases">
        <title>Whole genome sequencing of Metallibacterium scheffleri DSM 24874 (T).</title>
        <authorList>
            <person name="Kumar S."/>
            <person name="Patil P."/>
            <person name="Patil P.B."/>
        </authorList>
    </citation>
    <scope>NUCLEOTIDE SEQUENCE [LARGE SCALE GENOMIC DNA]</scope>
    <source>
        <strain evidence="2 3">DSM 24874</strain>
    </source>
</reference>
<dbReference type="InterPro" id="IPR009839">
    <property type="entry name" value="SseB_N"/>
</dbReference>
<dbReference type="Proteomes" id="UP000307749">
    <property type="component" value="Unassembled WGS sequence"/>
</dbReference>
<evidence type="ECO:0000313" key="2">
    <source>
        <dbReference type="EMBL" id="THD08529.1"/>
    </source>
</evidence>
<dbReference type="RefSeq" id="WP_081130098.1">
    <property type="nucleotide sequence ID" value="NZ_LDOS01000004.1"/>
</dbReference>
<evidence type="ECO:0000313" key="3">
    <source>
        <dbReference type="Proteomes" id="UP000307749"/>
    </source>
</evidence>
<organism evidence="2 3">
    <name type="scientific">Metallibacterium scheffleri</name>
    <dbReference type="NCBI Taxonomy" id="993689"/>
    <lineage>
        <taxon>Bacteria</taxon>
        <taxon>Pseudomonadati</taxon>
        <taxon>Pseudomonadota</taxon>
        <taxon>Gammaproteobacteria</taxon>
        <taxon>Lysobacterales</taxon>
        <taxon>Rhodanobacteraceae</taxon>
        <taxon>Metallibacterium</taxon>
    </lineage>
</organism>
<protein>
    <submittedName>
        <fullName evidence="2">SseB protein</fullName>
    </submittedName>
</protein>
<accession>A0A4S3KIR2</accession>
<keyword evidence="3" id="KW-1185">Reference proteome</keyword>
<sequence>MTSAQQLKELLQAAQACTRVDEAARAQDAFFSALLDATLYAHLPPEPSPPDRIRFVQFVRPDNGQTVLPLFSDREQAEAVRGNRAIVAMTGRELLELTRGATLMLNPNVDQIVLHPAEVDAILAGRPIGKFSREDIRESEEVGTCPPAFPTDALTLLLRERFATEPSARAAYLVELHRGPEMADVSLLLGIVAAAAHQQRLLQLTTLWIKPVLDTLPMPLMMTLMTPEEELPELFHHGIQFYGT</sequence>
<proteinExistence type="predicted"/>
<dbReference type="EMBL" id="MWQO01000047">
    <property type="protein sequence ID" value="THD08529.1"/>
    <property type="molecule type" value="Genomic_DNA"/>
</dbReference>
<dbReference type="AlphaFoldDB" id="A0A4S3KIR2"/>
<dbReference type="OrthoDB" id="5622177at2"/>
<name>A0A4S3KIR2_9GAMM</name>
<evidence type="ECO:0000259" key="1">
    <source>
        <dbReference type="Pfam" id="PF07179"/>
    </source>
</evidence>
<feature type="domain" description="SseB protein N-terminal" evidence="1">
    <location>
        <begin position="13"/>
        <end position="120"/>
    </location>
</feature>
<gene>
    <name evidence="2" type="ORF">B1806_12955</name>
</gene>